<dbReference type="RefSeq" id="XP_033464217.1">
    <property type="nucleotide sequence ID" value="XM_033600803.1"/>
</dbReference>
<keyword evidence="3" id="KW-1185">Reference proteome</keyword>
<reference evidence="4" key="3">
    <citation type="submission" date="2025-08" db="UniProtKB">
        <authorList>
            <consortium name="RefSeq"/>
        </authorList>
    </citation>
    <scope>IDENTIFICATION</scope>
    <source>
        <strain evidence="4">CBS 342.82</strain>
    </source>
</reference>
<feature type="signal peptide" evidence="2">
    <location>
        <begin position="1"/>
        <end position="38"/>
    </location>
</feature>
<keyword evidence="2" id="KW-0732">Signal</keyword>
<feature type="transmembrane region" description="Helical" evidence="1">
    <location>
        <begin position="99"/>
        <end position="130"/>
    </location>
</feature>
<evidence type="ECO:0000313" key="4">
    <source>
        <dbReference type="RefSeq" id="XP_033464217.1"/>
    </source>
</evidence>
<keyword evidence="1" id="KW-0812">Transmembrane</keyword>
<evidence type="ECO:0000256" key="2">
    <source>
        <dbReference type="SAM" id="SignalP"/>
    </source>
</evidence>
<reference evidence="4" key="2">
    <citation type="submission" date="2020-04" db="EMBL/GenBank/DDBJ databases">
        <authorList>
            <consortium name="NCBI Genome Project"/>
        </authorList>
    </citation>
    <scope>NUCLEOTIDE SEQUENCE</scope>
    <source>
        <strain evidence="4">CBS 342.82</strain>
    </source>
</reference>
<keyword evidence="1" id="KW-1133">Transmembrane helix</keyword>
<sequence>MSDSSSALSPTRGSAIWRFPAASILSLALSSLLYSVAANVTGPELAAVSRNLTDNWHIGAMLAWKVSELSIAWYAGYDYLDLGYLTLLNNVPHYFLLNYFYGVHALSALIPLAIDIAAIAVPFALLRPVIHAHDTSSLKTPNQAVAQDLSVQALTALFGAAIYALVVYGSFVSWLPTFLVVHFDGLRTLDQAHSSAIPVLLATFIPLGYAATQFVFVPGVGSPTNPGITDPGIKPEKAPFHPETASLSETVAWNVGLSKAGVTPRAKILAKRTAVLAACAFINTFVRAYVTVEGAELVGAVGWASVWATAAGLVGLAYSWAGDE</sequence>
<name>A0A6J3MGU5_9PEZI</name>
<feature type="transmembrane region" description="Helical" evidence="1">
    <location>
        <begin position="151"/>
        <end position="175"/>
    </location>
</feature>
<evidence type="ECO:0000256" key="1">
    <source>
        <dbReference type="SAM" id="Phobius"/>
    </source>
</evidence>
<feature type="transmembrane region" description="Helical" evidence="1">
    <location>
        <begin position="302"/>
        <end position="321"/>
    </location>
</feature>
<proteinExistence type="predicted"/>
<protein>
    <submittedName>
        <fullName evidence="4">Uncharacterized protein</fullName>
    </submittedName>
</protein>
<accession>A0A6J3MGU5</accession>
<dbReference type="Proteomes" id="UP000504637">
    <property type="component" value="Unplaced"/>
</dbReference>
<feature type="transmembrane region" description="Helical" evidence="1">
    <location>
        <begin position="273"/>
        <end position="290"/>
    </location>
</feature>
<dbReference type="AlphaFoldDB" id="A0A6J3MGU5"/>
<feature type="transmembrane region" description="Helical" evidence="1">
    <location>
        <begin position="195"/>
        <end position="217"/>
    </location>
</feature>
<evidence type="ECO:0000313" key="3">
    <source>
        <dbReference type="Proteomes" id="UP000504637"/>
    </source>
</evidence>
<dbReference type="GeneID" id="54358603"/>
<feature type="chain" id="PRO_5027101168" evidence="2">
    <location>
        <begin position="39"/>
        <end position="324"/>
    </location>
</feature>
<organism evidence="4">
    <name type="scientific">Dissoconium aciculare CBS 342.82</name>
    <dbReference type="NCBI Taxonomy" id="1314786"/>
    <lineage>
        <taxon>Eukaryota</taxon>
        <taxon>Fungi</taxon>
        <taxon>Dikarya</taxon>
        <taxon>Ascomycota</taxon>
        <taxon>Pezizomycotina</taxon>
        <taxon>Dothideomycetes</taxon>
        <taxon>Dothideomycetidae</taxon>
        <taxon>Mycosphaerellales</taxon>
        <taxon>Dissoconiaceae</taxon>
        <taxon>Dissoconium</taxon>
    </lineage>
</organism>
<keyword evidence="1" id="KW-0472">Membrane</keyword>
<reference evidence="4" key="1">
    <citation type="submission" date="2020-01" db="EMBL/GenBank/DDBJ databases">
        <authorList>
            <consortium name="DOE Joint Genome Institute"/>
            <person name="Haridas S."/>
            <person name="Albert R."/>
            <person name="Binder M."/>
            <person name="Bloem J."/>
            <person name="Labutti K."/>
            <person name="Salamov A."/>
            <person name="Andreopoulos B."/>
            <person name="Baker S.E."/>
            <person name="Barry K."/>
            <person name="Bills G."/>
            <person name="Bluhm B.H."/>
            <person name="Cannon C."/>
            <person name="Castanera R."/>
            <person name="Culley D.E."/>
            <person name="Daum C."/>
            <person name="Ezra D."/>
            <person name="Gonzalez J.B."/>
            <person name="Henrissat B."/>
            <person name="Kuo A."/>
            <person name="Liang C."/>
            <person name="Lipzen A."/>
            <person name="Lutzoni F."/>
            <person name="Magnuson J."/>
            <person name="Mondo S."/>
            <person name="Nolan M."/>
            <person name="Ohm R."/>
            <person name="Pangilinan J."/>
            <person name="Park H.-J."/>
            <person name="Ramirez L."/>
            <person name="Alfaro M."/>
            <person name="Sun H."/>
            <person name="Tritt A."/>
            <person name="Yoshinaga Y."/>
            <person name="Zwiers L.-H."/>
            <person name="Turgeon B.G."/>
            <person name="Goodwin S.B."/>
            <person name="Spatafora J.W."/>
            <person name="Crous P.W."/>
            <person name="Grigoriev I.V."/>
        </authorList>
    </citation>
    <scope>NUCLEOTIDE SEQUENCE</scope>
    <source>
        <strain evidence="4">CBS 342.82</strain>
    </source>
</reference>
<gene>
    <name evidence="4" type="ORF">K489DRAFT_311718</name>
</gene>
<dbReference type="OrthoDB" id="5394254at2759"/>